<keyword evidence="8" id="KW-0067">ATP-binding</keyword>
<proteinExistence type="inferred from homology"/>
<feature type="region of interest" description="Disordered" evidence="11">
    <location>
        <begin position="1"/>
        <end position="39"/>
    </location>
</feature>
<dbReference type="InterPro" id="IPR011009">
    <property type="entry name" value="Kinase-like_dom_sf"/>
</dbReference>
<dbReference type="Gene3D" id="3.30.310.220">
    <property type="entry name" value="Fungal kinase associated-1 domain"/>
    <property type="match status" value="1"/>
</dbReference>
<evidence type="ECO:0000259" key="12">
    <source>
        <dbReference type="PROSITE" id="PS50011"/>
    </source>
</evidence>
<dbReference type="OrthoDB" id="504170at2759"/>
<dbReference type="GO" id="GO:0005938">
    <property type="term" value="C:cell cortex"/>
    <property type="evidence" value="ECO:0007669"/>
    <property type="project" value="UniProtKB-ARBA"/>
</dbReference>
<comment type="similarity">
    <text evidence="1">Belongs to the protein kinase superfamily. CAMK Ser/Thr protein kinase family. NIM1 subfamily.</text>
</comment>
<dbReference type="PANTHER" id="PTHR24346:SF110">
    <property type="entry name" value="NON-SPECIFIC SERINE_THREONINE PROTEIN KINASE"/>
    <property type="match status" value="1"/>
</dbReference>
<evidence type="ECO:0000256" key="4">
    <source>
        <dbReference type="ARBA" id="ARBA00022553"/>
    </source>
</evidence>
<dbReference type="InterPro" id="IPR031850">
    <property type="entry name" value="Fungal_KA1_dom"/>
</dbReference>
<feature type="compositionally biased region" description="Low complexity" evidence="11">
    <location>
        <begin position="1"/>
        <end position="14"/>
    </location>
</feature>
<keyword evidence="6" id="KW-0547">Nucleotide-binding</keyword>
<dbReference type="GO" id="GO:0035556">
    <property type="term" value="P:intracellular signal transduction"/>
    <property type="evidence" value="ECO:0007669"/>
    <property type="project" value="TreeGrafter"/>
</dbReference>
<feature type="region of interest" description="Disordered" evidence="11">
    <location>
        <begin position="464"/>
        <end position="490"/>
    </location>
</feature>
<dbReference type="Pfam" id="PF16797">
    <property type="entry name" value="Fungal_KA1"/>
    <property type="match status" value="1"/>
</dbReference>
<evidence type="ECO:0000256" key="7">
    <source>
        <dbReference type="ARBA" id="ARBA00022777"/>
    </source>
</evidence>
<feature type="compositionally biased region" description="Polar residues" evidence="11">
    <location>
        <begin position="837"/>
        <end position="848"/>
    </location>
</feature>
<feature type="compositionally biased region" description="Polar residues" evidence="11">
    <location>
        <begin position="757"/>
        <end position="774"/>
    </location>
</feature>
<protein>
    <recommendedName>
        <fullName evidence="2">non-specific serine/threonine protein kinase</fullName>
        <ecNumber evidence="2">2.7.11.1</ecNumber>
    </recommendedName>
</protein>
<dbReference type="Proteomes" id="UP000504638">
    <property type="component" value="Unplaced"/>
</dbReference>
<feature type="region of interest" description="Disordered" evidence="11">
    <location>
        <begin position="550"/>
        <end position="601"/>
    </location>
</feature>
<dbReference type="AlphaFoldDB" id="A0A6G1G3I3"/>
<dbReference type="FunFam" id="1.10.510.10:FF:000571">
    <property type="entry name" value="Maternal embryonic leucine zipper kinase"/>
    <property type="match status" value="1"/>
</dbReference>
<feature type="compositionally biased region" description="Low complexity" evidence="11">
    <location>
        <begin position="473"/>
        <end position="490"/>
    </location>
</feature>
<dbReference type="RefSeq" id="XP_033534107.1">
    <property type="nucleotide sequence ID" value="XM_033681858.1"/>
</dbReference>
<dbReference type="PROSITE" id="PS00108">
    <property type="entry name" value="PROTEIN_KINASE_ST"/>
    <property type="match status" value="1"/>
</dbReference>
<evidence type="ECO:0000256" key="11">
    <source>
        <dbReference type="SAM" id="MobiDB-lite"/>
    </source>
</evidence>
<dbReference type="GO" id="GO:0004674">
    <property type="term" value="F:protein serine/threonine kinase activity"/>
    <property type="evidence" value="ECO:0007669"/>
    <property type="project" value="UniProtKB-KW"/>
</dbReference>
<reference evidence="15" key="3">
    <citation type="submission" date="2025-04" db="UniProtKB">
        <authorList>
            <consortium name="RefSeq"/>
        </authorList>
    </citation>
    <scope>IDENTIFICATION</scope>
    <source>
        <strain evidence="15">CBS 781.70</strain>
    </source>
</reference>
<keyword evidence="7 13" id="KW-0418">Kinase</keyword>
<dbReference type="SUPFAM" id="SSF56112">
    <property type="entry name" value="Protein kinase-like (PK-like)"/>
    <property type="match status" value="1"/>
</dbReference>
<name>A0A6G1G3I3_9PEZI</name>
<dbReference type="EMBL" id="ML975157">
    <property type="protein sequence ID" value="KAF1812476.1"/>
    <property type="molecule type" value="Genomic_DNA"/>
</dbReference>
<feature type="compositionally biased region" description="Basic residues" evidence="11">
    <location>
        <begin position="692"/>
        <end position="702"/>
    </location>
</feature>
<dbReference type="EC" id="2.7.11.1" evidence="2"/>
<dbReference type="InterPro" id="IPR008271">
    <property type="entry name" value="Ser/Thr_kinase_AS"/>
</dbReference>
<dbReference type="PANTHER" id="PTHR24346">
    <property type="entry name" value="MAP/MICROTUBULE AFFINITY-REGULATING KINASE"/>
    <property type="match status" value="1"/>
</dbReference>
<evidence type="ECO:0000313" key="14">
    <source>
        <dbReference type="Proteomes" id="UP000504638"/>
    </source>
</evidence>
<evidence type="ECO:0000256" key="1">
    <source>
        <dbReference type="ARBA" id="ARBA00010791"/>
    </source>
</evidence>
<feature type="compositionally biased region" description="Polar residues" evidence="11">
    <location>
        <begin position="706"/>
        <end position="734"/>
    </location>
</feature>
<sequence length="1097" mass="122608">MSTQSRPSSRVSARPPHHESPTPNDLAIQKPSAPPENKRLSEVVAQDEANAKRVSLFSTSSASNRKTYVGPWQLGKTIGRGGCSSVRMVRNKYTAKVCAAKIISKVAAEQARAMSLANLEKTAGAKGAKMIASGKVMPFGLEREIVIMKLLDHPNIVHLYDVWENRNELYLVMEYVEGGELFDFIQANPCIDEQSVVYIYRQLVGALLYCHRMSIFHRDLKPENILLDRNTYQIKLVDFGMAALQPEGRFLKTPCGSPHYAAPELLQYKPYEGTKVDTWSSGVILFVMLAGTPPFNYPPNAREMTDSQRMHALYDTIIAARYRIPVGFSAEAEDLIKRIFVADPNKRISLAEVWDHPLMHKYDEALGYKPDDLERLMGPPPSLEAWVPLNRHTIDRDLFRNLRTLWHDVKESELAAKLLNQEANIEKYFYLRLMESREEQLENYAGYPDGISYSASDYHHLKPSYPRSPFIPPSSQSSQSSVSRPVRSKSQYSILNDEHLKSRLSLHNNPSSEASYDPFRASRDPIEARKVSTELEAVCDQAFFKSSLSSSHVTTATSGSPYSDTPPSSVSNHPEPLTTDGDRTGINGAIFNRPLPPVPMTTPRTYAKNEVRHTRDRLAARVGEDGTEMPYYNEVMDHLNYLVGRSGSTSGYGPRATSAPTHFTKSSGDAQKLPVINEEDRCENPEDEKYAQLRKRGHRGKRAATEPSNFERNANTKSSYQQETIRLVTETSPTPIAPLNIRKKSSASTSSRHDQNDSTTAGAQGSSRAASNVPQRPASRVSKSFAGLRGKTFKEQDADDITMTKAPGVAVDQNAADLQVKKKKSFFWRKSSKELVNPTTGSPSGSQTDVDRPQSAEWESLSSTPARHGRQETGYYNTADLRGFASQTTSDSSEFELRQAEAKNPRKGKFMDFFRKKSDKSYINTNPSGLELGSDPSSSTISPSFEISFDEGNGRGLTKRPSEVNWFAKFFHIKPATRVLCFQIGRGRTRSEVVRILRGAQRIGVKDLRFSREDNIVSARIGRHNQLKIKPVTVVCEIFAVLERGHRAQLCVARFTQTKGAASSFRHVVGIMETILNTKGLLVEDEERAREMCEILG</sequence>
<comment type="catalytic activity">
    <reaction evidence="9">
        <text>L-threonyl-[protein] + ATP = O-phospho-L-threonyl-[protein] + ADP + H(+)</text>
        <dbReference type="Rhea" id="RHEA:46608"/>
        <dbReference type="Rhea" id="RHEA-COMP:11060"/>
        <dbReference type="Rhea" id="RHEA-COMP:11605"/>
        <dbReference type="ChEBI" id="CHEBI:15378"/>
        <dbReference type="ChEBI" id="CHEBI:30013"/>
        <dbReference type="ChEBI" id="CHEBI:30616"/>
        <dbReference type="ChEBI" id="CHEBI:61977"/>
        <dbReference type="ChEBI" id="CHEBI:456216"/>
        <dbReference type="EC" id="2.7.11.1"/>
    </reaction>
</comment>
<evidence type="ECO:0000256" key="3">
    <source>
        <dbReference type="ARBA" id="ARBA00022527"/>
    </source>
</evidence>
<evidence type="ECO:0000313" key="15">
    <source>
        <dbReference type="RefSeq" id="XP_033534107.1"/>
    </source>
</evidence>
<feature type="region of interest" description="Disordered" evidence="11">
    <location>
        <begin position="681"/>
        <end position="790"/>
    </location>
</feature>
<dbReference type="Gene3D" id="1.10.510.10">
    <property type="entry name" value="Transferase(Phosphotransferase) domain 1"/>
    <property type="match status" value="1"/>
</dbReference>
<dbReference type="GeneID" id="54422428"/>
<gene>
    <name evidence="13 15" type="ORF">P152DRAFT_481992</name>
</gene>
<evidence type="ECO:0000256" key="10">
    <source>
        <dbReference type="ARBA" id="ARBA00048679"/>
    </source>
</evidence>
<dbReference type="PROSITE" id="PS50011">
    <property type="entry name" value="PROTEIN_KINASE_DOM"/>
    <property type="match status" value="1"/>
</dbReference>
<comment type="catalytic activity">
    <reaction evidence="10">
        <text>L-seryl-[protein] + ATP = O-phospho-L-seryl-[protein] + ADP + H(+)</text>
        <dbReference type="Rhea" id="RHEA:17989"/>
        <dbReference type="Rhea" id="RHEA-COMP:9863"/>
        <dbReference type="Rhea" id="RHEA-COMP:11604"/>
        <dbReference type="ChEBI" id="CHEBI:15378"/>
        <dbReference type="ChEBI" id="CHEBI:29999"/>
        <dbReference type="ChEBI" id="CHEBI:30616"/>
        <dbReference type="ChEBI" id="CHEBI:83421"/>
        <dbReference type="ChEBI" id="CHEBI:456216"/>
        <dbReference type="EC" id="2.7.11.1"/>
    </reaction>
</comment>
<evidence type="ECO:0000256" key="6">
    <source>
        <dbReference type="ARBA" id="ARBA00022741"/>
    </source>
</evidence>
<dbReference type="Pfam" id="PF00069">
    <property type="entry name" value="Pkinase"/>
    <property type="match status" value="1"/>
</dbReference>
<dbReference type="InterPro" id="IPR000719">
    <property type="entry name" value="Prot_kinase_dom"/>
</dbReference>
<dbReference type="SMART" id="SM00220">
    <property type="entry name" value="S_TKc"/>
    <property type="match status" value="1"/>
</dbReference>
<feature type="compositionally biased region" description="Basic and acidic residues" evidence="11">
    <location>
        <begin position="681"/>
        <end position="691"/>
    </location>
</feature>
<evidence type="ECO:0000256" key="8">
    <source>
        <dbReference type="ARBA" id="ARBA00022840"/>
    </source>
</evidence>
<organism evidence="13">
    <name type="scientific">Eremomyces bilateralis CBS 781.70</name>
    <dbReference type="NCBI Taxonomy" id="1392243"/>
    <lineage>
        <taxon>Eukaryota</taxon>
        <taxon>Fungi</taxon>
        <taxon>Dikarya</taxon>
        <taxon>Ascomycota</taxon>
        <taxon>Pezizomycotina</taxon>
        <taxon>Dothideomycetes</taxon>
        <taxon>Dothideomycetes incertae sedis</taxon>
        <taxon>Eremomycetales</taxon>
        <taxon>Eremomycetaceae</taxon>
        <taxon>Eremomyces</taxon>
    </lineage>
</organism>
<evidence type="ECO:0000313" key="13">
    <source>
        <dbReference type="EMBL" id="KAF1812476.1"/>
    </source>
</evidence>
<keyword evidence="4" id="KW-0597">Phosphoprotein</keyword>
<feature type="compositionally biased region" description="Polar residues" evidence="11">
    <location>
        <begin position="550"/>
        <end position="572"/>
    </location>
</feature>
<evidence type="ECO:0000256" key="5">
    <source>
        <dbReference type="ARBA" id="ARBA00022679"/>
    </source>
</evidence>
<reference evidence="13 15" key="1">
    <citation type="submission" date="2020-01" db="EMBL/GenBank/DDBJ databases">
        <authorList>
            <consortium name="DOE Joint Genome Institute"/>
            <person name="Haridas S."/>
            <person name="Albert R."/>
            <person name="Binder M."/>
            <person name="Bloem J."/>
            <person name="Labutti K."/>
            <person name="Salamov A."/>
            <person name="Andreopoulos B."/>
            <person name="Baker S.E."/>
            <person name="Barry K."/>
            <person name="Bills G."/>
            <person name="Bluhm B.H."/>
            <person name="Cannon C."/>
            <person name="Castanera R."/>
            <person name="Culley D.E."/>
            <person name="Daum C."/>
            <person name="Ezra D."/>
            <person name="Gonzalez J.B."/>
            <person name="Henrissat B."/>
            <person name="Kuo A."/>
            <person name="Liang C."/>
            <person name="Lipzen A."/>
            <person name="Lutzoni F."/>
            <person name="Magnuson J."/>
            <person name="Mondo S."/>
            <person name="Nolan M."/>
            <person name="Ohm R."/>
            <person name="Pangilinan J."/>
            <person name="Park H.-J."/>
            <person name="Ramirez L."/>
            <person name="Alfaro M."/>
            <person name="Sun H."/>
            <person name="Tritt A."/>
            <person name="Yoshinaga Y."/>
            <person name="Zwiers L.-H."/>
            <person name="Turgeon B.G."/>
            <person name="Goodwin S.B."/>
            <person name="Spatafora J.W."/>
            <person name="Crous P.W."/>
            <person name="Grigoriev I.V."/>
        </authorList>
    </citation>
    <scope>NUCLEOTIDE SEQUENCE</scope>
    <source>
        <strain evidence="13 15">CBS 781.70</strain>
    </source>
</reference>
<feature type="domain" description="Protein kinase" evidence="12">
    <location>
        <begin position="72"/>
        <end position="359"/>
    </location>
</feature>
<feature type="region of interest" description="Disordered" evidence="11">
    <location>
        <begin position="834"/>
        <end position="872"/>
    </location>
</feature>
<evidence type="ECO:0000256" key="9">
    <source>
        <dbReference type="ARBA" id="ARBA00047899"/>
    </source>
</evidence>
<accession>A0A6G1G3I3</accession>
<keyword evidence="5" id="KW-0808">Transferase</keyword>
<dbReference type="GO" id="GO:0005524">
    <property type="term" value="F:ATP binding"/>
    <property type="evidence" value="ECO:0007669"/>
    <property type="project" value="UniProtKB-KW"/>
</dbReference>
<reference evidence="15" key="2">
    <citation type="submission" date="2020-04" db="EMBL/GenBank/DDBJ databases">
        <authorList>
            <consortium name="NCBI Genome Project"/>
        </authorList>
    </citation>
    <scope>NUCLEOTIDE SEQUENCE</scope>
    <source>
        <strain evidence="15">CBS 781.70</strain>
    </source>
</reference>
<evidence type="ECO:0000256" key="2">
    <source>
        <dbReference type="ARBA" id="ARBA00012513"/>
    </source>
</evidence>
<dbReference type="InterPro" id="IPR043024">
    <property type="entry name" value="KA1_sf_fungal"/>
</dbReference>
<keyword evidence="14" id="KW-1185">Reference proteome</keyword>
<keyword evidence="3" id="KW-0723">Serine/threonine-protein kinase</keyword>